<gene>
    <name evidence="1" type="ORF">SAMN05660236_3285</name>
</gene>
<dbReference type="Proteomes" id="UP000190961">
    <property type="component" value="Unassembled WGS sequence"/>
</dbReference>
<evidence type="ECO:0000313" key="1">
    <source>
        <dbReference type="EMBL" id="SKC75655.1"/>
    </source>
</evidence>
<dbReference type="OrthoDB" id="978500at2"/>
<evidence type="ECO:0000313" key="2">
    <source>
        <dbReference type="Proteomes" id="UP000190961"/>
    </source>
</evidence>
<sequence>MKRVLVYFILILLISCKEVTYKEPQPKGIKKLHSIPSSLQGRYILPDDNRAIRDTLVVQSNRYFASSDPHGGSILSDSLLLKYHEGFYFININDRPEWLLRVIQQEKNGDITCYMLQAEDSVFHDMLQHLSKEIQVDSTVLKNETLYQIDPSSKKLISLIQKGYFKKTATLKKIQ</sequence>
<dbReference type="PROSITE" id="PS51257">
    <property type="entry name" value="PROKAR_LIPOPROTEIN"/>
    <property type="match status" value="1"/>
</dbReference>
<dbReference type="AlphaFoldDB" id="A0A1T5LIM6"/>
<dbReference type="EMBL" id="FUZU01000002">
    <property type="protein sequence ID" value="SKC75655.1"/>
    <property type="molecule type" value="Genomic_DNA"/>
</dbReference>
<protein>
    <recommendedName>
        <fullName evidence="3">Lipoprotein</fullName>
    </recommendedName>
</protein>
<organism evidence="1 2">
    <name type="scientific">Ohtaekwangia koreensis</name>
    <dbReference type="NCBI Taxonomy" id="688867"/>
    <lineage>
        <taxon>Bacteria</taxon>
        <taxon>Pseudomonadati</taxon>
        <taxon>Bacteroidota</taxon>
        <taxon>Cytophagia</taxon>
        <taxon>Cytophagales</taxon>
        <taxon>Fulvivirgaceae</taxon>
        <taxon>Ohtaekwangia</taxon>
    </lineage>
</organism>
<proteinExistence type="predicted"/>
<evidence type="ECO:0008006" key="3">
    <source>
        <dbReference type="Google" id="ProtNLM"/>
    </source>
</evidence>
<dbReference type="RefSeq" id="WP_079687824.1">
    <property type="nucleotide sequence ID" value="NZ_FUZU01000002.1"/>
</dbReference>
<keyword evidence="2" id="KW-1185">Reference proteome</keyword>
<reference evidence="1 2" key="1">
    <citation type="submission" date="2017-02" db="EMBL/GenBank/DDBJ databases">
        <authorList>
            <person name="Peterson S.W."/>
        </authorList>
    </citation>
    <scope>NUCLEOTIDE SEQUENCE [LARGE SCALE GENOMIC DNA]</scope>
    <source>
        <strain evidence="1 2">DSM 25262</strain>
    </source>
</reference>
<accession>A0A1T5LIM6</accession>
<dbReference type="STRING" id="688867.SAMN05660236_3285"/>
<name>A0A1T5LIM6_9BACT</name>